<dbReference type="Proteomes" id="UP001162131">
    <property type="component" value="Unassembled WGS sequence"/>
</dbReference>
<accession>A0AAU9JTW1</accession>
<name>A0AAU9JTW1_9CILI</name>
<sequence>MEAKLKRELRMKKMKIVMWRKMKAIGKISDYRQRDRKNPGWVRVDFDHSVNNQVSIEIEWMKKQMKKWLHFSMQDLKIKDTDCKVSRNNAIYYIKNFKQWLCLFYINSIAIFWF</sequence>
<dbReference type="EMBL" id="CAJZBQ010000052">
    <property type="protein sequence ID" value="CAG9330693.1"/>
    <property type="molecule type" value="Genomic_DNA"/>
</dbReference>
<keyword evidence="2" id="KW-1185">Reference proteome</keyword>
<protein>
    <submittedName>
        <fullName evidence="1">Uncharacterized protein</fullName>
    </submittedName>
</protein>
<gene>
    <name evidence="1" type="ORF">BSTOLATCC_MIC52109</name>
</gene>
<comment type="caution">
    <text evidence="1">The sequence shown here is derived from an EMBL/GenBank/DDBJ whole genome shotgun (WGS) entry which is preliminary data.</text>
</comment>
<organism evidence="1 2">
    <name type="scientific">Blepharisma stoltei</name>
    <dbReference type="NCBI Taxonomy" id="1481888"/>
    <lineage>
        <taxon>Eukaryota</taxon>
        <taxon>Sar</taxon>
        <taxon>Alveolata</taxon>
        <taxon>Ciliophora</taxon>
        <taxon>Postciliodesmatophora</taxon>
        <taxon>Heterotrichea</taxon>
        <taxon>Heterotrichida</taxon>
        <taxon>Blepharismidae</taxon>
        <taxon>Blepharisma</taxon>
    </lineage>
</organism>
<proteinExistence type="predicted"/>
<evidence type="ECO:0000313" key="1">
    <source>
        <dbReference type="EMBL" id="CAG9330693.1"/>
    </source>
</evidence>
<dbReference type="AlphaFoldDB" id="A0AAU9JTW1"/>
<reference evidence="1" key="1">
    <citation type="submission" date="2021-09" db="EMBL/GenBank/DDBJ databases">
        <authorList>
            <consortium name="AG Swart"/>
            <person name="Singh M."/>
            <person name="Singh A."/>
            <person name="Seah K."/>
            <person name="Emmerich C."/>
        </authorList>
    </citation>
    <scope>NUCLEOTIDE SEQUENCE</scope>
    <source>
        <strain evidence="1">ATCC30299</strain>
    </source>
</reference>
<evidence type="ECO:0000313" key="2">
    <source>
        <dbReference type="Proteomes" id="UP001162131"/>
    </source>
</evidence>